<keyword evidence="3" id="KW-1185">Reference proteome</keyword>
<organism evidence="2 3">
    <name type="scientific">Chelatococcus sambhunathii</name>
    <dbReference type="NCBI Taxonomy" id="363953"/>
    <lineage>
        <taxon>Bacteria</taxon>
        <taxon>Pseudomonadati</taxon>
        <taxon>Pseudomonadota</taxon>
        <taxon>Alphaproteobacteria</taxon>
        <taxon>Hyphomicrobiales</taxon>
        <taxon>Chelatococcaceae</taxon>
        <taxon>Chelatococcus</taxon>
    </lineage>
</organism>
<protein>
    <submittedName>
        <fullName evidence="2">Uncharacterized protein</fullName>
    </submittedName>
</protein>
<proteinExistence type="predicted"/>
<name>A0ABU1DL10_9HYPH</name>
<reference evidence="2" key="1">
    <citation type="submission" date="2020-10" db="EMBL/GenBank/DDBJ databases">
        <authorList>
            <person name="Abbas A."/>
            <person name="Razzaq R."/>
            <person name="Waqas M."/>
            <person name="Abbas N."/>
            <person name="Nielsen T.K."/>
            <person name="Hansen L.H."/>
            <person name="Hussain S."/>
            <person name="Shahid M."/>
        </authorList>
    </citation>
    <scope>NUCLEOTIDE SEQUENCE</scope>
    <source>
        <strain evidence="2">S14</strain>
    </source>
</reference>
<accession>A0ABU1DL10</accession>
<evidence type="ECO:0000313" key="3">
    <source>
        <dbReference type="Proteomes" id="UP001181622"/>
    </source>
</evidence>
<keyword evidence="1" id="KW-0732">Signal</keyword>
<evidence type="ECO:0000313" key="2">
    <source>
        <dbReference type="EMBL" id="MDR4308802.1"/>
    </source>
</evidence>
<dbReference type="Proteomes" id="UP001181622">
    <property type="component" value="Unassembled WGS sequence"/>
</dbReference>
<comment type="caution">
    <text evidence="2">The sequence shown here is derived from an EMBL/GenBank/DDBJ whole genome shotgun (WGS) entry which is preliminary data.</text>
</comment>
<sequence>MRWFLALMFAFGAAQTAEATCFRDCLGARIQSSSDDDEIRKEAKECHASCEAKVREAMQRDGTLVSLAGCKAEPLSRDDLKKLRAETPSYYVQSNTFIWDFKNPFPDKALTKIEVTAQNMDLNQIGFTGAGLVPPAGEGVFVIPAFFDGYPAVRFAAKVEKVWACPISK</sequence>
<feature type="signal peptide" evidence="1">
    <location>
        <begin position="1"/>
        <end position="19"/>
    </location>
</feature>
<feature type="chain" id="PRO_5045881759" evidence="1">
    <location>
        <begin position="20"/>
        <end position="169"/>
    </location>
</feature>
<gene>
    <name evidence="2" type="ORF">IHQ68_19445</name>
</gene>
<dbReference type="RefSeq" id="WP_309394848.1">
    <property type="nucleotide sequence ID" value="NZ_JADBEO010000075.1"/>
</dbReference>
<evidence type="ECO:0000256" key="1">
    <source>
        <dbReference type="SAM" id="SignalP"/>
    </source>
</evidence>
<dbReference type="EMBL" id="JADBEO010000075">
    <property type="protein sequence ID" value="MDR4308802.1"/>
    <property type="molecule type" value="Genomic_DNA"/>
</dbReference>